<dbReference type="GO" id="GO:0022857">
    <property type="term" value="F:transmembrane transporter activity"/>
    <property type="evidence" value="ECO:0007669"/>
    <property type="project" value="InterPro"/>
</dbReference>
<feature type="transmembrane region" description="Helical" evidence="9">
    <location>
        <begin position="337"/>
        <end position="358"/>
    </location>
</feature>
<evidence type="ECO:0000259" key="10">
    <source>
        <dbReference type="PROSITE" id="PS50850"/>
    </source>
</evidence>
<keyword evidence="6 9" id="KW-0812">Transmembrane</keyword>
<comment type="similarity">
    <text evidence="2">Belongs to the major facilitator superfamily. EmrB family.</text>
</comment>
<dbReference type="InterPro" id="IPR004638">
    <property type="entry name" value="EmrB-like"/>
</dbReference>
<feature type="transmembrane region" description="Helical" evidence="9">
    <location>
        <begin position="55"/>
        <end position="74"/>
    </location>
</feature>
<protein>
    <submittedName>
        <fullName evidence="11">MFS transporter</fullName>
    </submittedName>
</protein>
<dbReference type="Gene3D" id="1.20.1720.10">
    <property type="entry name" value="Multidrug resistance protein D"/>
    <property type="match status" value="1"/>
</dbReference>
<dbReference type="KEGG" id="afy:BW247_00340"/>
<dbReference type="InterPro" id="IPR011701">
    <property type="entry name" value="MFS"/>
</dbReference>
<evidence type="ECO:0000256" key="6">
    <source>
        <dbReference type="ARBA" id="ARBA00022692"/>
    </source>
</evidence>
<sequence>MPDTELQPFRGGALALLTVSLALATFMNVLDTTITNVAVPTIAGDLAVSANRGTWVITAFVVATAIAVPLTGWLAQRFGEVRLFVACTTLFTLFSWLCGLSGSFSTLLFLRILQGAVAGPMIPLSQSLLINSYPAEKRGLALAIWGMTTVVAPVLGPILGGWITDNYSWPWIFYINIPVGIVSASIAWLMLRHRETPRRKRPIDIVGLALLITWVAALQIMLDNGNDMGWFGSSFIVGLAVVAVIALTLFLIWEWYEQHPVIDLTLFRNRNFNVAVIAITLGFGVYFGGIVIFPLWLQTQMSYTATWAGIAAAPVGLLAIVFSPLVGRTLHRIDLRIFVTISFMVFALCSFWLGSFNTQVTLWDLIEPRILLGIGVATFFIPLTAMSLSGLTPDRIASASGLANFLRTLGASFGTSLSVTLWDRRADLHDSNLSAHFTTANPAAEHAYAQLQAAGFSTAQASEVLARTVSQQAFMLATNDFFWLSGWIFVVLLGLVWLARPPFTPKGRPPAAAAE</sequence>
<dbReference type="RefSeq" id="WP_076835082.1">
    <property type="nucleotide sequence ID" value="NZ_CP019434.1"/>
</dbReference>
<keyword evidence="4" id="KW-1003">Cell membrane</keyword>
<feature type="transmembrane region" description="Helical" evidence="9">
    <location>
        <begin position="370"/>
        <end position="392"/>
    </location>
</feature>
<organism evidence="11 12">
    <name type="scientific">Acidihalobacter ferrooxydans</name>
    <dbReference type="NCBI Taxonomy" id="1765967"/>
    <lineage>
        <taxon>Bacteria</taxon>
        <taxon>Pseudomonadati</taxon>
        <taxon>Pseudomonadota</taxon>
        <taxon>Gammaproteobacteria</taxon>
        <taxon>Chromatiales</taxon>
        <taxon>Ectothiorhodospiraceae</taxon>
        <taxon>Acidihalobacter</taxon>
    </lineage>
</organism>
<evidence type="ECO:0000256" key="4">
    <source>
        <dbReference type="ARBA" id="ARBA00022475"/>
    </source>
</evidence>
<dbReference type="GO" id="GO:1990961">
    <property type="term" value="P:xenobiotic detoxification by transmembrane export across the plasma membrane"/>
    <property type="evidence" value="ECO:0007669"/>
    <property type="project" value="UniProtKB-ARBA"/>
</dbReference>
<dbReference type="InterPro" id="IPR020846">
    <property type="entry name" value="MFS_dom"/>
</dbReference>
<feature type="transmembrane region" description="Helical" evidence="9">
    <location>
        <begin position="12"/>
        <end position="30"/>
    </location>
</feature>
<feature type="transmembrane region" description="Helical" evidence="9">
    <location>
        <begin position="142"/>
        <end position="163"/>
    </location>
</feature>
<dbReference type="EMBL" id="CP019434">
    <property type="protein sequence ID" value="APZ41738.1"/>
    <property type="molecule type" value="Genomic_DNA"/>
</dbReference>
<feature type="transmembrane region" description="Helical" evidence="9">
    <location>
        <begin position="81"/>
        <end position="102"/>
    </location>
</feature>
<comment type="subcellular location">
    <subcellularLocation>
        <location evidence="1">Cell inner membrane</location>
        <topology evidence="1">Multi-pass membrane protein</topology>
    </subcellularLocation>
</comment>
<dbReference type="PRINTS" id="PR01036">
    <property type="entry name" value="TCRTETB"/>
</dbReference>
<keyword evidence="12" id="KW-1185">Reference proteome</keyword>
<evidence type="ECO:0000256" key="3">
    <source>
        <dbReference type="ARBA" id="ARBA00022448"/>
    </source>
</evidence>
<keyword evidence="3" id="KW-0813">Transport</keyword>
<dbReference type="FunFam" id="1.20.1720.10:FF:000002">
    <property type="entry name" value="Multidrug resistance protein B"/>
    <property type="match status" value="1"/>
</dbReference>
<feature type="transmembrane region" description="Helical" evidence="9">
    <location>
        <begin position="108"/>
        <end position="130"/>
    </location>
</feature>
<name>A0A1P8UD43_9GAMM</name>
<dbReference type="STRING" id="1765967.BW247_00340"/>
<dbReference type="AlphaFoldDB" id="A0A1P8UD43"/>
<feature type="domain" description="Major facilitator superfamily (MFS) profile" evidence="10">
    <location>
        <begin position="17"/>
        <end position="504"/>
    </location>
</feature>
<feature type="transmembrane region" description="Helical" evidence="9">
    <location>
        <begin position="274"/>
        <end position="297"/>
    </location>
</feature>
<keyword evidence="7 9" id="KW-1133">Transmembrane helix</keyword>
<dbReference type="OrthoDB" id="9812221at2"/>
<dbReference type="NCBIfam" id="TIGR00711">
    <property type="entry name" value="efflux_EmrB"/>
    <property type="match status" value="1"/>
</dbReference>
<reference evidence="11 12" key="1">
    <citation type="submission" date="2017-01" db="EMBL/GenBank/DDBJ databases">
        <title>Draft sequence of Acidihalobacter ferrooxidans strain DSM 14175 (strain V8).</title>
        <authorList>
            <person name="Khaleque H.N."/>
            <person name="Ramsay J.P."/>
            <person name="Murphy R.J.T."/>
            <person name="Kaksonen A.H."/>
            <person name="Boxall N.J."/>
            <person name="Watkin E.L.J."/>
        </authorList>
    </citation>
    <scope>NUCLEOTIDE SEQUENCE [LARGE SCALE GENOMIC DNA]</scope>
    <source>
        <strain evidence="11 12">V8</strain>
    </source>
</reference>
<dbReference type="GO" id="GO:0015721">
    <property type="term" value="P:bile acid and bile salt transport"/>
    <property type="evidence" value="ECO:0007669"/>
    <property type="project" value="UniProtKB-ARBA"/>
</dbReference>
<evidence type="ECO:0000256" key="9">
    <source>
        <dbReference type="SAM" id="Phobius"/>
    </source>
</evidence>
<feature type="transmembrane region" description="Helical" evidence="9">
    <location>
        <begin position="481"/>
        <end position="499"/>
    </location>
</feature>
<evidence type="ECO:0000256" key="5">
    <source>
        <dbReference type="ARBA" id="ARBA00022519"/>
    </source>
</evidence>
<feature type="transmembrane region" description="Helical" evidence="9">
    <location>
        <begin position="303"/>
        <end position="325"/>
    </location>
</feature>
<feature type="transmembrane region" description="Helical" evidence="9">
    <location>
        <begin position="228"/>
        <end position="253"/>
    </location>
</feature>
<keyword evidence="8 9" id="KW-0472">Membrane</keyword>
<evidence type="ECO:0000313" key="12">
    <source>
        <dbReference type="Proteomes" id="UP000243807"/>
    </source>
</evidence>
<evidence type="ECO:0000256" key="7">
    <source>
        <dbReference type="ARBA" id="ARBA00022989"/>
    </source>
</evidence>
<evidence type="ECO:0000256" key="8">
    <source>
        <dbReference type="ARBA" id="ARBA00023136"/>
    </source>
</evidence>
<dbReference type="PANTHER" id="PTHR42718:SF9">
    <property type="entry name" value="MAJOR FACILITATOR SUPERFAMILY MULTIDRUG TRANSPORTER MFSC"/>
    <property type="match status" value="1"/>
</dbReference>
<feature type="transmembrane region" description="Helical" evidence="9">
    <location>
        <begin position="203"/>
        <end position="222"/>
    </location>
</feature>
<keyword evidence="5" id="KW-0997">Cell inner membrane</keyword>
<proteinExistence type="inferred from homology"/>
<gene>
    <name evidence="11" type="primary">emrB</name>
    <name evidence="11" type="ORF">BW247_00340</name>
</gene>
<dbReference type="GO" id="GO:0005886">
    <property type="term" value="C:plasma membrane"/>
    <property type="evidence" value="ECO:0007669"/>
    <property type="project" value="UniProtKB-SubCell"/>
</dbReference>
<dbReference type="InterPro" id="IPR036259">
    <property type="entry name" value="MFS_trans_sf"/>
</dbReference>
<evidence type="ECO:0000256" key="2">
    <source>
        <dbReference type="ARBA" id="ARBA00008537"/>
    </source>
</evidence>
<dbReference type="PANTHER" id="PTHR42718">
    <property type="entry name" value="MAJOR FACILITATOR SUPERFAMILY MULTIDRUG TRANSPORTER MFSC"/>
    <property type="match status" value="1"/>
</dbReference>
<dbReference type="Gene3D" id="1.20.1250.20">
    <property type="entry name" value="MFS general substrate transporter like domains"/>
    <property type="match status" value="1"/>
</dbReference>
<dbReference type="SUPFAM" id="SSF103473">
    <property type="entry name" value="MFS general substrate transporter"/>
    <property type="match status" value="1"/>
</dbReference>
<dbReference type="Proteomes" id="UP000243807">
    <property type="component" value="Chromosome"/>
</dbReference>
<dbReference type="PROSITE" id="PS50850">
    <property type="entry name" value="MFS"/>
    <property type="match status" value="1"/>
</dbReference>
<accession>A0A1P8UD43</accession>
<dbReference type="Pfam" id="PF07690">
    <property type="entry name" value="MFS_1"/>
    <property type="match status" value="1"/>
</dbReference>
<dbReference type="CDD" id="cd17503">
    <property type="entry name" value="MFS_LmrB_MDR_like"/>
    <property type="match status" value="1"/>
</dbReference>
<evidence type="ECO:0000313" key="11">
    <source>
        <dbReference type="EMBL" id="APZ41738.1"/>
    </source>
</evidence>
<feature type="transmembrane region" description="Helical" evidence="9">
    <location>
        <begin position="169"/>
        <end position="191"/>
    </location>
</feature>
<evidence type="ECO:0000256" key="1">
    <source>
        <dbReference type="ARBA" id="ARBA00004429"/>
    </source>
</evidence>